<sequence>MAKIPSLKSRLTPVGVRQMSTVNPDSWRTGKETSAQRGYGYKWQKARLNHLDLNPLCAYCESEGRVTAATVVDHSTPHRGDMTIFWDRSQWVSLCAHCHSSTKQKEEAQGF</sequence>
<dbReference type="GO" id="GO:0005829">
    <property type="term" value="C:cytosol"/>
    <property type="evidence" value="ECO:0007669"/>
    <property type="project" value="TreeGrafter"/>
</dbReference>
<gene>
    <name evidence="6" type="ORF">CQ006_12400</name>
</gene>
<dbReference type="PANTHER" id="PTHR41286:SF1">
    <property type="entry name" value="HNH NUCLEASE YAJD-RELATED"/>
    <property type="match status" value="1"/>
</dbReference>
<organism evidence="6 7">
    <name type="scientific">Pseudomonas cedrina</name>
    <dbReference type="NCBI Taxonomy" id="651740"/>
    <lineage>
        <taxon>Bacteria</taxon>
        <taxon>Pseudomonadati</taxon>
        <taxon>Pseudomonadota</taxon>
        <taxon>Gammaproteobacteria</taxon>
        <taxon>Pseudomonadales</taxon>
        <taxon>Pseudomonadaceae</taxon>
        <taxon>Pseudomonas</taxon>
    </lineage>
</organism>
<comment type="similarity">
    <text evidence="3">Belongs to the HNH nuclease family.</text>
</comment>
<dbReference type="PANTHER" id="PTHR41286">
    <property type="entry name" value="HNH NUCLEASE YAJD-RELATED"/>
    <property type="match status" value="1"/>
</dbReference>
<dbReference type="GO" id="GO:0008270">
    <property type="term" value="F:zinc ion binding"/>
    <property type="evidence" value="ECO:0007669"/>
    <property type="project" value="InterPro"/>
</dbReference>
<dbReference type="Proteomes" id="UP000239458">
    <property type="component" value="Unassembled WGS sequence"/>
</dbReference>
<dbReference type="CDD" id="cd00085">
    <property type="entry name" value="HNHc"/>
    <property type="match status" value="1"/>
</dbReference>
<dbReference type="GO" id="GO:0004519">
    <property type="term" value="F:endonuclease activity"/>
    <property type="evidence" value="ECO:0007669"/>
    <property type="project" value="UniProtKB-KW"/>
</dbReference>
<proteinExistence type="inferred from homology"/>
<dbReference type="Pfam" id="PF01844">
    <property type="entry name" value="HNH"/>
    <property type="match status" value="1"/>
</dbReference>
<feature type="domain" description="HNH nuclease" evidence="5">
    <location>
        <begin position="43"/>
        <end position="100"/>
    </location>
</feature>
<keyword evidence="6" id="KW-0255">Endonuclease</keyword>
<dbReference type="Gene3D" id="1.10.30.50">
    <property type="match status" value="1"/>
</dbReference>
<name>A0A2S9DRA0_PSECE</name>
<accession>A0A2S9DRA0</accession>
<dbReference type="SMART" id="SM00507">
    <property type="entry name" value="HNHc"/>
    <property type="match status" value="1"/>
</dbReference>
<protein>
    <recommendedName>
        <fullName evidence="4">Putative HNH nuclease YajD</fullName>
    </recommendedName>
</protein>
<evidence type="ECO:0000256" key="2">
    <source>
        <dbReference type="ARBA" id="ARBA00022801"/>
    </source>
</evidence>
<dbReference type="AlphaFoldDB" id="A0A2S9DRA0"/>
<evidence type="ECO:0000313" key="7">
    <source>
        <dbReference type="Proteomes" id="UP000239458"/>
    </source>
</evidence>
<dbReference type="GO" id="GO:0016787">
    <property type="term" value="F:hydrolase activity"/>
    <property type="evidence" value="ECO:0007669"/>
    <property type="project" value="UniProtKB-KW"/>
</dbReference>
<dbReference type="RefSeq" id="WP_105225936.1">
    <property type="nucleotide sequence ID" value="NZ_PCQE01000017.1"/>
</dbReference>
<dbReference type="InterPro" id="IPR002711">
    <property type="entry name" value="HNH"/>
</dbReference>
<dbReference type="GO" id="GO:0003676">
    <property type="term" value="F:nucleic acid binding"/>
    <property type="evidence" value="ECO:0007669"/>
    <property type="project" value="InterPro"/>
</dbReference>
<evidence type="ECO:0000256" key="1">
    <source>
        <dbReference type="ARBA" id="ARBA00022722"/>
    </source>
</evidence>
<reference evidence="6 7" key="1">
    <citation type="submission" date="2017-09" db="EMBL/GenBank/DDBJ databases">
        <title>Genomic, metabolic, and phenotypic characteristics of bacterial isolates from the natural microbiome of the model nematode Caenorhabditis elegans.</title>
        <authorList>
            <person name="Zimmermann J."/>
            <person name="Obeng N."/>
            <person name="Yang W."/>
            <person name="Obeng O."/>
            <person name="Kissoyan K."/>
            <person name="Pees B."/>
            <person name="Dirksen P."/>
            <person name="Hoppner M."/>
            <person name="Franke A."/>
            <person name="Rosenstiel P."/>
            <person name="Leippe M."/>
            <person name="Dierking K."/>
            <person name="Kaleta C."/>
            <person name="Schulenburg H."/>
        </authorList>
    </citation>
    <scope>NUCLEOTIDE SEQUENCE [LARGE SCALE GENOMIC DNA]</scope>
    <source>
        <strain evidence="6 7">MYb184</strain>
    </source>
</reference>
<evidence type="ECO:0000259" key="5">
    <source>
        <dbReference type="SMART" id="SM00507"/>
    </source>
</evidence>
<dbReference type="EMBL" id="PCQE01000017">
    <property type="protein sequence ID" value="PRC05114.1"/>
    <property type="molecule type" value="Genomic_DNA"/>
</dbReference>
<evidence type="ECO:0000313" key="6">
    <source>
        <dbReference type="EMBL" id="PRC05114.1"/>
    </source>
</evidence>
<keyword evidence="2" id="KW-0378">Hydrolase</keyword>
<keyword evidence="1" id="KW-0540">Nuclease</keyword>
<dbReference type="InterPro" id="IPR003615">
    <property type="entry name" value="HNH_nuc"/>
</dbReference>
<evidence type="ECO:0000256" key="3">
    <source>
        <dbReference type="ARBA" id="ARBA00038412"/>
    </source>
</evidence>
<comment type="caution">
    <text evidence="6">The sequence shown here is derived from an EMBL/GenBank/DDBJ whole genome shotgun (WGS) entry which is preliminary data.</text>
</comment>
<evidence type="ECO:0000256" key="4">
    <source>
        <dbReference type="ARBA" id="ARBA00040194"/>
    </source>
</evidence>